<organism evidence="7 8">
    <name type="scientific">OM182 bacterium</name>
    <dbReference type="NCBI Taxonomy" id="2510334"/>
    <lineage>
        <taxon>Bacteria</taxon>
        <taxon>Pseudomonadati</taxon>
        <taxon>Pseudomonadota</taxon>
        <taxon>Gammaproteobacteria</taxon>
        <taxon>OMG group</taxon>
        <taxon>OM182 clade</taxon>
    </lineage>
</organism>
<comment type="caution">
    <text evidence="7">The sequence shown here is derived from an EMBL/GenBank/DDBJ whole genome shotgun (WGS) entry which is preliminary data.</text>
</comment>
<keyword evidence="4 5" id="KW-0472">Membrane</keyword>
<feature type="transmembrane region" description="Helical" evidence="5">
    <location>
        <begin position="37"/>
        <end position="58"/>
    </location>
</feature>
<dbReference type="NCBIfam" id="TIGR00367">
    <property type="entry name" value="calcium/sodium antiporter"/>
    <property type="match status" value="1"/>
</dbReference>
<reference evidence="7 8" key="1">
    <citation type="submission" date="2019-02" db="EMBL/GenBank/DDBJ databases">
        <title>Prokaryotic population dynamics and viral predation in marine succession experiment using metagenomics: the confinement effect.</title>
        <authorList>
            <person name="Haro-Moreno J.M."/>
            <person name="Rodriguez-Valera F."/>
            <person name="Lopez-Perez M."/>
        </authorList>
    </citation>
    <scope>NUCLEOTIDE SEQUENCE [LARGE SCALE GENOMIC DNA]</scope>
    <source>
        <strain evidence="7">MED-G157</strain>
    </source>
</reference>
<dbReference type="GO" id="GO:0005262">
    <property type="term" value="F:calcium channel activity"/>
    <property type="evidence" value="ECO:0007669"/>
    <property type="project" value="TreeGrafter"/>
</dbReference>
<feature type="transmembrane region" description="Helical" evidence="5">
    <location>
        <begin position="70"/>
        <end position="94"/>
    </location>
</feature>
<evidence type="ECO:0000256" key="4">
    <source>
        <dbReference type="ARBA" id="ARBA00023136"/>
    </source>
</evidence>
<dbReference type="Pfam" id="PF01699">
    <property type="entry name" value="Na_Ca_ex"/>
    <property type="match status" value="2"/>
</dbReference>
<evidence type="ECO:0000313" key="8">
    <source>
        <dbReference type="Proteomes" id="UP000316199"/>
    </source>
</evidence>
<evidence type="ECO:0000313" key="7">
    <source>
        <dbReference type="EMBL" id="RZO75463.1"/>
    </source>
</evidence>
<dbReference type="GO" id="GO:0008273">
    <property type="term" value="F:calcium, potassium:sodium antiporter activity"/>
    <property type="evidence" value="ECO:0007669"/>
    <property type="project" value="TreeGrafter"/>
</dbReference>
<dbReference type="InterPro" id="IPR044880">
    <property type="entry name" value="NCX_ion-bd_dom_sf"/>
</dbReference>
<evidence type="ECO:0000259" key="6">
    <source>
        <dbReference type="Pfam" id="PF01699"/>
    </source>
</evidence>
<evidence type="ECO:0000256" key="5">
    <source>
        <dbReference type="SAM" id="Phobius"/>
    </source>
</evidence>
<dbReference type="InterPro" id="IPR004837">
    <property type="entry name" value="NaCa_Exmemb"/>
</dbReference>
<name>A0A520RZ03_9GAMM</name>
<feature type="domain" description="Sodium/calcium exchanger membrane region" evidence="6">
    <location>
        <begin position="176"/>
        <end position="315"/>
    </location>
</feature>
<dbReference type="PANTHER" id="PTHR10846">
    <property type="entry name" value="SODIUM/POTASSIUM/CALCIUM EXCHANGER"/>
    <property type="match status" value="1"/>
</dbReference>
<dbReference type="EMBL" id="SHAG01000034">
    <property type="protein sequence ID" value="RZO75463.1"/>
    <property type="molecule type" value="Genomic_DNA"/>
</dbReference>
<evidence type="ECO:0000256" key="1">
    <source>
        <dbReference type="ARBA" id="ARBA00004141"/>
    </source>
</evidence>
<dbReference type="PANTHER" id="PTHR10846:SF8">
    <property type="entry name" value="INNER MEMBRANE PROTEIN YRBG"/>
    <property type="match status" value="1"/>
</dbReference>
<dbReference type="GO" id="GO:0005886">
    <property type="term" value="C:plasma membrane"/>
    <property type="evidence" value="ECO:0007669"/>
    <property type="project" value="TreeGrafter"/>
</dbReference>
<feature type="transmembrane region" description="Helical" evidence="5">
    <location>
        <begin position="271"/>
        <end position="290"/>
    </location>
</feature>
<feature type="transmembrane region" description="Helical" evidence="5">
    <location>
        <begin position="172"/>
        <end position="194"/>
    </location>
</feature>
<gene>
    <name evidence="7" type="ORF">EVA68_06960</name>
</gene>
<feature type="domain" description="Sodium/calcium exchanger membrane region" evidence="6">
    <location>
        <begin position="10"/>
        <end position="146"/>
    </location>
</feature>
<evidence type="ECO:0000256" key="2">
    <source>
        <dbReference type="ARBA" id="ARBA00022692"/>
    </source>
</evidence>
<accession>A0A520RZ03</accession>
<proteinExistence type="predicted"/>
<feature type="transmembrane region" description="Helical" evidence="5">
    <location>
        <begin position="296"/>
        <end position="315"/>
    </location>
</feature>
<feature type="transmembrane region" description="Helical" evidence="5">
    <location>
        <begin position="106"/>
        <end position="123"/>
    </location>
</feature>
<protein>
    <submittedName>
        <fullName evidence="7">Calcium/sodium antiporter</fullName>
    </submittedName>
</protein>
<feature type="transmembrane region" description="Helical" evidence="5">
    <location>
        <begin position="240"/>
        <end position="262"/>
    </location>
</feature>
<feature type="transmembrane region" description="Helical" evidence="5">
    <location>
        <begin position="7"/>
        <end position="25"/>
    </location>
</feature>
<keyword evidence="3 5" id="KW-1133">Transmembrane helix</keyword>
<dbReference type="GO" id="GO:0006874">
    <property type="term" value="P:intracellular calcium ion homeostasis"/>
    <property type="evidence" value="ECO:0007669"/>
    <property type="project" value="TreeGrafter"/>
</dbReference>
<dbReference type="AlphaFoldDB" id="A0A520RZ03"/>
<dbReference type="Gene3D" id="1.20.1420.30">
    <property type="entry name" value="NCX, central ion-binding region"/>
    <property type="match status" value="1"/>
</dbReference>
<evidence type="ECO:0000256" key="3">
    <source>
        <dbReference type="ARBA" id="ARBA00022989"/>
    </source>
</evidence>
<keyword evidence="2 5" id="KW-0812">Transmembrane</keyword>
<dbReference type="Proteomes" id="UP000316199">
    <property type="component" value="Unassembled WGS sequence"/>
</dbReference>
<comment type="subcellular location">
    <subcellularLocation>
        <location evidence="1">Membrane</location>
        <topology evidence="1">Multi-pass membrane protein</topology>
    </subcellularLocation>
</comment>
<feature type="transmembrane region" description="Helical" evidence="5">
    <location>
        <begin position="132"/>
        <end position="152"/>
    </location>
</feature>
<sequence length="316" mass="33399">MFDVIDALKLFGGFVYLLVGGELLVRGSLGLARERNLSPVIVGMTIVAMGTSAPELMVSGYSALSGHPGIAVGNVVGSNIANVLLVMGVPALIYPISFAQDGLVKQASLMVVMSFILIVMLLFEPITKFEGICLLIILVIFLFLTTRGAAVMPGLDDPEEELKKAFGLPSSAGAIILLVLLGIIMLPLGANLVVDGAAGLARGWGVSEAVIGLSLIALGTSLPELSTTVVAAFHRSSEVIIGNVIGSNLFNILAILGFTALLTDIPVNPQFIVFDIWVMLGCAILLWLFVWTKATMSRYFGIALLISYVAYLVVIY</sequence>
<dbReference type="InterPro" id="IPR004481">
    <property type="entry name" value="K/Na/Ca-exchanger"/>
</dbReference>